<dbReference type="Gramene" id="KCW59268">
    <property type="protein sequence ID" value="KCW59268"/>
    <property type="gene ID" value="EUGRSUZ_H01944"/>
</dbReference>
<feature type="region of interest" description="Disordered" evidence="1">
    <location>
        <begin position="1"/>
        <end position="84"/>
    </location>
</feature>
<dbReference type="EMBL" id="KK198760">
    <property type="protein sequence ID" value="KCW59268.1"/>
    <property type="molecule type" value="Genomic_DNA"/>
</dbReference>
<protein>
    <submittedName>
        <fullName evidence="2">Uncharacterized protein</fullName>
    </submittedName>
</protein>
<feature type="compositionally biased region" description="Basic residues" evidence="1">
    <location>
        <begin position="45"/>
        <end position="59"/>
    </location>
</feature>
<accession>A0A059AZH0</accession>
<sequence>MSEMEENDSDAPEELTVEQGFHQDEEIRKIQKDNKARVTREGKERRRLWAQRKTPRPSKKPKDGQEIAENGIEEDGNESPERRGMLPNEIVNLLAAREKQVFLSDSEDERAETKPISRKKKVKGSGSGPIILKEIPPPQCLQSSLEFLKKRKMQVSRSSSVLNNPNQALRYLSNSGYWKLSSVLRP</sequence>
<gene>
    <name evidence="2" type="ORF">EUGRSUZ_H01944</name>
</gene>
<name>A0A059AZH0_EUCGR</name>
<dbReference type="STRING" id="71139.A0A059AZH0"/>
<proteinExistence type="predicted"/>
<feature type="compositionally biased region" description="Acidic residues" evidence="1">
    <location>
        <begin position="1"/>
        <end position="16"/>
    </location>
</feature>
<feature type="region of interest" description="Disordered" evidence="1">
    <location>
        <begin position="104"/>
        <end position="135"/>
    </location>
</feature>
<dbReference type="OMA" id="QWAQRKT"/>
<reference evidence="2" key="1">
    <citation type="submission" date="2013-07" db="EMBL/GenBank/DDBJ databases">
        <title>The genome of Eucalyptus grandis.</title>
        <authorList>
            <person name="Schmutz J."/>
            <person name="Hayes R."/>
            <person name="Myburg A."/>
            <person name="Tuskan G."/>
            <person name="Grattapaglia D."/>
            <person name="Rokhsar D.S."/>
        </authorList>
    </citation>
    <scope>NUCLEOTIDE SEQUENCE</scope>
    <source>
        <tissue evidence="2">Leaf extractions</tissue>
    </source>
</reference>
<evidence type="ECO:0000313" key="2">
    <source>
        <dbReference type="EMBL" id="KCW59268.1"/>
    </source>
</evidence>
<dbReference type="InParanoid" id="A0A059AZH0"/>
<dbReference type="PANTHER" id="PTHR36387:SF2">
    <property type="entry name" value="UDP-N-ACETYLMURAMOYL-L-ALANYL-D-GLUTAMATE-2, 6-DIAMINOPIMELATE LIGASE"/>
    <property type="match status" value="1"/>
</dbReference>
<organism evidence="2">
    <name type="scientific">Eucalyptus grandis</name>
    <name type="common">Flooded gum</name>
    <dbReference type="NCBI Taxonomy" id="71139"/>
    <lineage>
        <taxon>Eukaryota</taxon>
        <taxon>Viridiplantae</taxon>
        <taxon>Streptophyta</taxon>
        <taxon>Embryophyta</taxon>
        <taxon>Tracheophyta</taxon>
        <taxon>Spermatophyta</taxon>
        <taxon>Magnoliopsida</taxon>
        <taxon>eudicotyledons</taxon>
        <taxon>Gunneridae</taxon>
        <taxon>Pentapetalae</taxon>
        <taxon>rosids</taxon>
        <taxon>malvids</taxon>
        <taxon>Myrtales</taxon>
        <taxon>Myrtaceae</taxon>
        <taxon>Myrtoideae</taxon>
        <taxon>Eucalypteae</taxon>
        <taxon>Eucalyptus</taxon>
    </lineage>
</organism>
<dbReference type="AlphaFoldDB" id="A0A059AZH0"/>
<dbReference type="PANTHER" id="PTHR36387">
    <property type="entry name" value="UDP-N-ACETYLMURAMOYL-L-ALANYL-D-GLUTAMATE-2, 6-DIAMINOPIMELATE LIGASE"/>
    <property type="match status" value="1"/>
</dbReference>
<evidence type="ECO:0000256" key="1">
    <source>
        <dbReference type="SAM" id="MobiDB-lite"/>
    </source>
</evidence>
<feature type="compositionally biased region" description="Basic and acidic residues" evidence="1">
    <location>
        <begin position="21"/>
        <end position="44"/>
    </location>
</feature>
<dbReference type="FunCoup" id="A0A059AZH0">
    <property type="interactions" value="679"/>
</dbReference>